<dbReference type="Gene3D" id="2.60.40.3620">
    <property type="match status" value="2"/>
</dbReference>
<sequence>MKFIKSISTSIFTLLLCTACESDLEQVTYSSENAIPSTLSSLNDSYILESKNASQEAFTLTWSYPDLGYQASVINALEMDVKDKNFANKVILASSKTDLSHTITVSDLNSKIMTLLKVYEMETAPIGIEFRISSSISAAADTLYSNIVSTTITPYEGEPEYPAITLRGSYNGWDFTKSQKVYSVNSDNIYTAMVYFDGKAADGWKFCGTEDWGTDNWGAPESMTPEQSLVTLVSGNGGDIKAYSKNSYYLEFNNTTGELKVSKPHNSWGIVGDHNSWGSGDTMMTLETETDENNKFQYYLKATLDMSAGNKWKIRPEEKWEDDIAPGAVEGEFEDAGDGNFKVSEAGNYTIKWYFNKVTPKIIVVKNK</sequence>
<proteinExistence type="predicted"/>
<evidence type="ECO:0000313" key="9">
    <source>
        <dbReference type="Proteomes" id="UP000347681"/>
    </source>
</evidence>
<evidence type="ECO:0000313" key="2">
    <source>
        <dbReference type="EMBL" id="GKH80767.1"/>
    </source>
</evidence>
<dbReference type="EMBL" id="VVZB01000003">
    <property type="protein sequence ID" value="KAA5384496.1"/>
    <property type="molecule type" value="Genomic_DNA"/>
</dbReference>
<dbReference type="Pfam" id="PF14292">
    <property type="entry name" value="SusE"/>
    <property type="match status" value="1"/>
</dbReference>
<evidence type="ECO:0000313" key="4">
    <source>
        <dbReference type="EMBL" id="KAA5384496.1"/>
    </source>
</evidence>
<evidence type="ECO:0000313" key="10">
    <source>
        <dbReference type="Proteomes" id="UP000481700"/>
    </source>
</evidence>
<evidence type="ECO:0000313" key="7">
    <source>
        <dbReference type="EMBL" id="QJR75066.1"/>
    </source>
</evidence>
<dbReference type="eggNOG" id="ENOG502Z9ND">
    <property type="taxonomic scope" value="Bacteria"/>
</dbReference>
<protein>
    <submittedName>
        <fullName evidence="5">SusE domain-containing protein</fullName>
    </submittedName>
</protein>
<dbReference type="Proteomes" id="UP000347681">
    <property type="component" value="Unassembled WGS sequence"/>
</dbReference>
<dbReference type="Proteomes" id="UP000500949">
    <property type="component" value="Chromosome"/>
</dbReference>
<evidence type="ECO:0000313" key="5">
    <source>
        <dbReference type="EMBL" id="MBV3123728.1"/>
    </source>
</evidence>
<dbReference type="KEGG" id="bdo:EL88_01690"/>
<dbReference type="RefSeq" id="WP_007834689.1">
    <property type="nucleotide sequence ID" value="NZ_BAABYF010000001.1"/>
</dbReference>
<dbReference type="Proteomes" id="UP001055104">
    <property type="component" value="Unassembled WGS sequence"/>
</dbReference>
<organism evidence="3 10">
    <name type="scientific">Phocaeicola dorei</name>
    <dbReference type="NCBI Taxonomy" id="357276"/>
    <lineage>
        <taxon>Bacteria</taxon>
        <taxon>Pseudomonadati</taxon>
        <taxon>Bacteroidota</taxon>
        <taxon>Bacteroidia</taxon>
        <taxon>Bacteroidales</taxon>
        <taxon>Bacteroidaceae</taxon>
        <taxon>Phocaeicola</taxon>
    </lineage>
</organism>
<reference evidence="8" key="5">
    <citation type="journal article" date="2023" name="Nat. Commun.">
        <title>Identification of a novel Human Milk Oligosaccharides utilization cluster in the infant gut commensal Bacteroides dorei.</title>
        <authorList>
            <person name="Kijner S."/>
            <person name="Ennis D."/>
            <person name="Shmorak S."/>
            <person name="Florentin A."/>
            <person name="Yassour M."/>
        </authorList>
    </citation>
    <scope>NUCLEOTIDE SEQUENCE</scope>
    <source>
        <strain evidence="8">2</strain>
    </source>
</reference>
<dbReference type="EMBL" id="CP126056">
    <property type="protein sequence ID" value="WHX10547.1"/>
    <property type="molecule type" value="Genomic_DNA"/>
</dbReference>
<reference evidence="2" key="4">
    <citation type="submission" date="2022-01" db="EMBL/GenBank/DDBJ databases">
        <title>Novel bile acid biosynthetic pathways are enriched in the microbiome of centenarians.</title>
        <authorList>
            <person name="Sato Y."/>
            <person name="Atarashi K."/>
            <person name="Plichta R.D."/>
            <person name="Arai Y."/>
            <person name="Sasajima S."/>
            <person name="Kearney M.S."/>
            <person name="Suda W."/>
            <person name="Takeshita K."/>
            <person name="Sasaki T."/>
            <person name="Okamoto S."/>
            <person name="Skelly N.A."/>
            <person name="Okamura Y."/>
            <person name="Vlamakis H."/>
            <person name="Li Y."/>
            <person name="Tanoue T."/>
            <person name="Takei H."/>
            <person name="Nittono H."/>
            <person name="Narushima S."/>
            <person name="Irie J."/>
            <person name="Itoh H."/>
            <person name="Moriya K."/>
            <person name="Sugiura Y."/>
            <person name="Suematsu M."/>
            <person name="Moritoki N."/>
            <person name="Shibata S."/>
            <person name="Littman R.D."/>
            <person name="Fischbach A.M."/>
            <person name="Uwamino Y."/>
            <person name="Inoue T."/>
            <person name="Honda A."/>
            <person name="Hattori M."/>
            <person name="Murai T."/>
            <person name="Xavier J.R."/>
            <person name="Hirose N."/>
            <person name="Honda K."/>
        </authorList>
    </citation>
    <scope>NUCLEOTIDE SEQUENCE</scope>
    <source>
        <strain evidence="2">CE91-St7</strain>
    </source>
</reference>
<reference evidence="6" key="6">
    <citation type="submission" date="2023-10" db="EMBL/GenBank/DDBJ databases">
        <title>Genome of Potential pathogenic bacteria in Crohn's disease.</title>
        <authorList>
            <person name="Rodriguez-Palacios A."/>
        </authorList>
    </citation>
    <scope>NUCLEOTIDE SEQUENCE</scope>
    <source>
        <strain evidence="6">CavFT-hAR62</strain>
    </source>
</reference>
<reference evidence="5" key="3">
    <citation type="submission" date="2021-06" db="EMBL/GenBank/DDBJ databases">
        <title>Collection of gut derived symbiotic bacterial strains cultured from healthy donors.</title>
        <authorList>
            <person name="Lin H."/>
            <person name="Littmann E."/>
            <person name="Pamer E.G."/>
        </authorList>
    </citation>
    <scope>NUCLEOTIDE SEQUENCE</scope>
    <source>
        <strain evidence="5">MSK.5.10</strain>
    </source>
</reference>
<evidence type="ECO:0000313" key="8">
    <source>
        <dbReference type="EMBL" id="WHX10547.1"/>
    </source>
</evidence>
<dbReference type="Proteomes" id="UP001181086">
    <property type="component" value="Unassembled WGS sequence"/>
</dbReference>
<dbReference type="InterPro" id="IPR025970">
    <property type="entry name" value="SusE"/>
</dbReference>
<dbReference type="EMBL" id="CP046176">
    <property type="protein sequence ID" value="QJR75066.1"/>
    <property type="molecule type" value="Genomic_DNA"/>
</dbReference>
<reference evidence="7 11" key="2">
    <citation type="submission" date="2019-11" db="EMBL/GenBank/DDBJ databases">
        <title>Complete genome sequence of Bacteroides dorei DSM 17855.</title>
        <authorList>
            <person name="Russell J.T."/>
        </authorList>
    </citation>
    <scope>NUCLEOTIDE SEQUENCE [LARGE SCALE GENOMIC DNA]</scope>
    <source>
        <strain evidence="7 11">DSM 17855</strain>
    </source>
</reference>
<dbReference type="EMBL" id="BQOB01000001">
    <property type="protein sequence ID" value="GKH80767.1"/>
    <property type="molecule type" value="Genomic_DNA"/>
</dbReference>
<dbReference type="Proteomes" id="UP000777173">
    <property type="component" value="Unassembled WGS sequence"/>
</dbReference>
<evidence type="ECO:0000259" key="1">
    <source>
        <dbReference type="Pfam" id="PF14292"/>
    </source>
</evidence>
<dbReference type="Proteomes" id="UP001177934">
    <property type="component" value="Chromosome"/>
</dbReference>
<accession>A0A076IPD2</accession>
<evidence type="ECO:0000313" key="11">
    <source>
        <dbReference type="Proteomes" id="UP000500949"/>
    </source>
</evidence>
<evidence type="ECO:0000313" key="6">
    <source>
        <dbReference type="EMBL" id="MDU0270283.1"/>
    </source>
</evidence>
<feature type="domain" description="SusE outer membrane protein" evidence="1">
    <location>
        <begin position="23"/>
        <end position="124"/>
    </location>
</feature>
<reference evidence="9 10" key="1">
    <citation type="journal article" date="2019" name="Nat. Med.">
        <title>A library of human gut bacterial isolates paired with longitudinal multiomics data enables mechanistic microbiome research.</title>
        <authorList>
            <person name="Poyet M."/>
            <person name="Groussin M."/>
            <person name="Gibbons S.M."/>
            <person name="Avila-Pacheco J."/>
            <person name="Jiang X."/>
            <person name="Kearney S.M."/>
            <person name="Perrotta A.R."/>
            <person name="Berdy B."/>
            <person name="Zhao S."/>
            <person name="Lieberman T.D."/>
            <person name="Swanson P.K."/>
            <person name="Smith M."/>
            <person name="Roesemann S."/>
            <person name="Alexander J.E."/>
            <person name="Rich S.A."/>
            <person name="Livny J."/>
            <person name="Vlamakis H."/>
            <person name="Clish C."/>
            <person name="Bullock K."/>
            <person name="Deik A."/>
            <person name="Scott J."/>
            <person name="Pierce K.A."/>
            <person name="Xavier R.J."/>
            <person name="Alm E.J."/>
        </authorList>
    </citation>
    <scope>NUCLEOTIDE SEQUENCE [LARGE SCALE GENOMIC DNA]</scope>
    <source>
        <strain evidence="3 10">BIOML-A25</strain>
        <strain evidence="4 9">BIOML-A5</strain>
    </source>
</reference>
<name>A0A076IPD2_9BACT</name>
<dbReference type="EMBL" id="JAHOAX010000009">
    <property type="protein sequence ID" value="MBV3123728.1"/>
    <property type="molecule type" value="Genomic_DNA"/>
</dbReference>
<dbReference type="GeneID" id="93445259"/>
<dbReference type="EMBL" id="VVZV01000008">
    <property type="protein sequence ID" value="KAA5320841.1"/>
    <property type="molecule type" value="Genomic_DNA"/>
</dbReference>
<gene>
    <name evidence="2" type="ORF">CE91St7_16510</name>
    <name evidence="4" type="ORF">F2Y61_09515</name>
    <name evidence="3" type="ORF">F2Z07_09130</name>
    <name evidence="7" type="ORF">GKD17_01030</name>
    <name evidence="5" type="ORF">KSU80_11110</name>
    <name evidence="8" type="ORF">QNN11_03325</name>
    <name evidence="6" type="ORF">RVH45_10305</name>
</gene>
<dbReference type="EMBL" id="JAWDEV010000010">
    <property type="protein sequence ID" value="MDU0270283.1"/>
    <property type="molecule type" value="Genomic_DNA"/>
</dbReference>
<dbReference type="Proteomes" id="UP000481700">
    <property type="component" value="Unassembled WGS sequence"/>
</dbReference>
<dbReference type="AlphaFoldDB" id="A0A076IPD2"/>
<evidence type="ECO:0000313" key="3">
    <source>
        <dbReference type="EMBL" id="KAA5320841.1"/>
    </source>
</evidence>